<gene>
    <name evidence="1" type="ORF">Pan161_38630</name>
</gene>
<evidence type="ECO:0000313" key="1">
    <source>
        <dbReference type="EMBL" id="QDT92196.1"/>
    </source>
</evidence>
<dbReference type="RefSeq" id="WP_197995401.1">
    <property type="nucleotide sequence ID" value="NZ_CP036343.1"/>
</dbReference>
<dbReference type="KEGG" id="gax:Pan161_38630"/>
<dbReference type="Pfam" id="PF10008">
    <property type="entry name" value="DUF2251"/>
    <property type="match status" value="1"/>
</dbReference>
<sequence>MKQYLTTFALLFAIGCNGEPPTKSRQTSDNAFTARTEAMPPRLAASVVTKETLTVGVETVVQSDSLMGRYQVVFEDDGDTGYFYALDTDKPENPIIDALHIYNVQSVTDRDKPSEMHIIWSGDGMKAALFINSYPHAVYNFSEGLGCCRTGFPPPADASATHDWDESQLAHFFADEDK</sequence>
<dbReference type="PROSITE" id="PS51257">
    <property type="entry name" value="PROKAR_LIPOPROTEIN"/>
    <property type="match status" value="1"/>
</dbReference>
<proteinExistence type="predicted"/>
<organism evidence="1 2">
    <name type="scientific">Gimesia algae</name>
    <dbReference type="NCBI Taxonomy" id="2527971"/>
    <lineage>
        <taxon>Bacteria</taxon>
        <taxon>Pseudomonadati</taxon>
        <taxon>Planctomycetota</taxon>
        <taxon>Planctomycetia</taxon>
        <taxon>Planctomycetales</taxon>
        <taxon>Planctomycetaceae</taxon>
        <taxon>Gimesia</taxon>
    </lineage>
</organism>
<reference evidence="1 2" key="1">
    <citation type="submission" date="2019-02" db="EMBL/GenBank/DDBJ databases">
        <title>Deep-cultivation of Planctomycetes and their phenomic and genomic characterization uncovers novel biology.</title>
        <authorList>
            <person name="Wiegand S."/>
            <person name="Jogler M."/>
            <person name="Boedeker C."/>
            <person name="Pinto D."/>
            <person name="Vollmers J."/>
            <person name="Rivas-Marin E."/>
            <person name="Kohn T."/>
            <person name="Peeters S.H."/>
            <person name="Heuer A."/>
            <person name="Rast P."/>
            <person name="Oberbeckmann S."/>
            <person name="Bunk B."/>
            <person name="Jeske O."/>
            <person name="Meyerdierks A."/>
            <person name="Storesund J.E."/>
            <person name="Kallscheuer N."/>
            <person name="Luecker S."/>
            <person name="Lage O.M."/>
            <person name="Pohl T."/>
            <person name="Merkel B.J."/>
            <person name="Hornburger P."/>
            <person name="Mueller R.-W."/>
            <person name="Bruemmer F."/>
            <person name="Labrenz M."/>
            <person name="Spormann A.M."/>
            <person name="Op den Camp H."/>
            <person name="Overmann J."/>
            <person name="Amann R."/>
            <person name="Jetten M.S.M."/>
            <person name="Mascher T."/>
            <person name="Medema M.H."/>
            <person name="Devos D.P."/>
            <person name="Kaster A.-K."/>
            <person name="Ovreas L."/>
            <person name="Rohde M."/>
            <person name="Galperin M.Y."/>
            <person name="Jogler C."/>
        </authorList>
    </citation>
    <scope>NUCLEOTIDE SEQUENCE [LARGE SCALE GENOMIC DNA]</scope>
    <source>
        <strain evidence="1 2">Pan161</strain>
    </source>
</reference>
<keyword evidence="2" id="KW-1185">Reference proteome</keyword>
<protein>
    <recommendedName>
        <fullName evidence="3">DUF2251 domain-containing protein</fullName>
    </recommendedName>
</protein>
<dbReference type="Proteomes" id="UP000316855">
    <property type="component" value="Chromosome"/>
</dbReference>
<dbReference type="EMBL" id="CP036343">
    <property type="protein sequence ID" value="QDT92196.1"/>
    <property type="molecule type" value="Genomic_DNA"/>
</dbReference>
<evidence type="ECO:0000313" key="2">
    <source>
        <dbReference type="Proteomes" id="UP000316855"/>
    </source>
</evidence>
<name>A0A517VGQ7_9PLAN</name>
<evidence type="ECO:0008006" key="3">
    <source>
        <dbReference type="Google" id="ProtNLM"/>
    </source>
</evidence>
<dbReference type="AlphaFoldDB" id="A0A517VGQ7"/>
<accession>A0A517VGQ7</accession>
<dbReference type="InterPro" id="IPR014449">
    <property type="entry name" value="UCP007050_HI0931"/>
</dbReference>